<gene>
    <name evidence="2" type="ORF">ACI2L5_49745</name>
</gene>
<dbReference type="EMBL" id="JBJDQH010000034">
    <property type="protein sequence ID" value="MFK4272894.1"/>
    <property type="molecule type" value="Genomic_DNA"/>
</dbReference>
<name>A0ABW8M3Z1_9ACTN</name>
<evidence type="ECO:0000259" key="1">
    <source>
        <dbReference type="Pfam" id="PF03435"/>
    </source>
</evidence>
<dbReference type="PANTHER" id="PTHR43781:SF1">
    <property type="entry name" value="SACCHAROPINE DEHYDROGENASE"/>
    <property type="match status" value="1"/>
</dbReference>
<dbReference type="InterPro" id="IPR036291">
    <property type="entry name" value="NAD(P)-bd_dom_sf"/>
</dbReference>
<dbReference type="SUPFAM" id="SSF51735">
    <property type="entry name" value="NAD(P)-binding Rossmann-fold domains"/>
    <property type="match status" value="1"/>
</dbReference>
<dbReference type="Proteomes" id="UP001620295">
    <property type="component" value="Unassembled WGS sequence"/>
</dbReference>
<organism evidence="2 3">
    <name type="scientific">Streptomyces milbemycinicus</name>
    <dbReference type="NCBI Taxonomy" id="476552"/>
    <lineage>
        <taxon>Bacteria</taxon>
        <taxon>Bacillati</taxon>
        <taxon>Actinomycetota</taxon>
        <taxon>Actinomycetes</taxon>
        <taxon>Kitasatosporales</taxon>
        <taxon>Streptomycetaceae</taxon>
        <taxon>Streptomyces</taxon>
    </lineage>
</organism>
<sequence>MRIAVYGASGYTGKLVVAELARREIDMVLVGRNVERLREAAAGAGRARAGGAESRRAEADDHVALVHAFQDCAAVINCAGPFVLSGEAIVRAAITVGCHYVDIAGEQRHLKRIFDTFAASAEAAGVTVVPGTNDDGLPGDLLAHLVAERVRPVRELVVGLELVRSGAMPSRGTLRSALESIDTFTGGGLGYQDGRWDANIAARRTALTFPDGSDPVPVVKFPLPAVITVPRHVAARRVEGVAKAELVAAFADIAPAVIDSVPEGPPAENRHAARWIIVVEAIGEDDRHARGVVQGTDMQGSTAVIAVESARRLVADGAKPGVLAPAQAYAPADFLEFLVQHGVHWSLDVTDSTGDAR</sequence>
<keyword evidence="3" id="KW-1185">Reference proteome</keyword>
<proteinExistence type="predicted"/>
<dbReference type="PANTHER" id="PTHR43781">
    <property type="entry name" value="SACCHAROPINE DEHYDROGENASE"/>
    <property type="match status" value="1"/>
</dbReference>
<comment type="caution">
    <text evidence="2">The sequence shown here is derived from an EMBL/GenBank/DDBJ whole genome shotgun (WGS) entry which is preliminary data.</text>
</comment>
<feature type="domain" description="Saccharopine dehydrogenase NADP binding" evidence="1">
    <location>
        <begin position="3"/>
        <end position="129"/>
    </location>
</feature>
<dbReference type="Pfam" id="PF03435">
    <property type="entry name" value="Sacchrp_dh_NADP"/>
    <property type="match status" value="1"/>
</dbReference>
<dbReference type="InterPro" id="IPR005097">
    <property type="entry name" value="Sacchrp_dh_NADP-bd"/>
</dbReference>
<accession>A0ABW8M3Z1</accession>
<dbReference type="Gene3D" id="3.40.50.720">
    <property type="entry name" value="NAD(P)-binding Rossmann-like Domain"/>
    <property type="match status" value="1"/>
</dbReference>
<evidence type="ECO:0000313" key="3">
    <source>
        <dbReference type="Proteomes" id="UP001620295"/>
    </source>
</evidence>
<dbReference type="RefSeq" id="WP_404749033.1">
    <property type="nucleotide sequence ID" value="NZ_JBJDQH010000034.1"/>
</dbReference>
<protein>
    <submittedName>
        <fullName evidence="2">Saccharopine dehydrogenase family protein</fullName>
    </submittedName>
</protein>
<evidence type="ECO:0000313" key="2">
    <source>
        <dbReference type="EMBL" id="MFK4272894.1"/>
    </source>
</evidence>
<reference evidence="2 3" key="1">
    <citation type="submission" date="2024-11" db="EMBL/GenBank/DDBJ databases">
        <title>The Natural Products Discovery Center: Release of the First 8490 Sequenced Strains for Exploring Actinobacteria Biosynthetic Diversity.</title>
        <authorList>
            <person name="Kalkreuter E."/>
            <person name="Kautsar S.A."/>
            <person name="Yang D."/>
            <person name="Bader C.D."/>
            <person name="Teijaro C.N."/>
            <person name="Fluegel L."/>
            <person name="Davis C.M."/>
            <person name="Simpson J.R."/>
            <person name="Lauterbach L."/>
            <person name="Steele A.D."/>
            <person name="Gui C."/>
            <person name="Meng S."/>
            <person name="Li G."/>
            <person name="Viehrig K."/>
            <person name="Ye F."/>
            <person name="Su P."/>
            <person name="Kiefer A.F."/>
            <person name="Nichols A."/>
            <person name="Cepeda A.J."/>
            <person name="Yan W."/>
            <person name="Fan B."/>
            <person name="Jiang Y."/>
            <person name="Adhikari A."/>
            <person name="Zheng C.-J."/>
            <person name="Schuster L."/>
            <person name="Cowan T.M."/>
            <person name="Smanski M.J."/>
            <person name="Chevrette M.G."/>
            <person name="De Carvalho L.P.S."/>
            <person name="Shen B."/>
        </authorList>
    </citation>
    <scope>NUCLEOTIDE SEQUENCE [LARGE SCALE GENOMIC DNA]</scope>
    <source>
        <strain evidence="2 3">NPDC020863</strain>
    </source>
</reference>